<dbReference type="InterPro" id="IPR011777">
    <property type="entry name" value="Geranylgeranyl_Rdtase_fam"/>
</dbReference>
<reference evidence="1" key="2">
    <citation type="journal article" date="2022" name="Nat. Microbiol.">
        <title>A closed Candidatus Odinarchaeum chromosome exposes Asgard archaeal viruses.</title>
        <authorList>
            <person name="Tamarit D."/>
            <person name="Caceres E.F."/>
            <person name="Krupovic M."/>
            <person name="Nijland R."/>
            <person name="Eme L."/>
            <person name="Robinson N.P."/>
            <person name="Ettema T.J.G."/>
        </authorList>
    </citation>
    <scope>NUCLEOTIDE SEQUENCE</scope>
    <source>
        <strain evidence="1">LCB_4</strain>
    </source>
</reference>
<dbReference type="GO" id="GO:0016628">
    <property type="term" value="F:oxidoreductase activity, acting on the CH-CH group of donors, NAD or NADP as acceptor"/>
    <property type="evidence" value="ECO:0007669"/>
    <property type="project" value="InterPro"/>
</dbReference>
<dbReference type="Pfam" id="PF05834">
    <property type="entry name" value="Lycopene_cycl"/>
    <property type="match status" value="1"/>
</dbReference>
<dbReference type="PANTHER" id="PTHR42685">
    <property type="entry name" value="GERANYLGERANYL DIPHOSPHATE REDUCTASE"/>
    <property type="match status" value="1"/>
</dbReference>
<organism evidence="1 2">
    <name type="scientific">Odinarchaeota yellowstonii (strain LCB_4)</name>
    <dbReference type="NCBI Taxonomy" id="1841599"/>
    <lineage>
        <taxon>Archaea</taxon>
        <taxon>Promethearchaeati</taxon>
        <taxon>Candidatus Odinarchaeota</taxon>
        <taxon>Candidatus Odinarchaeia</taxon>
        <taxon>Candidatus Odinarchaeales</taxon>
        <taxon>Candidatus Odinarchaeaceae</taxon>
        <taxon>Candidatus Odinarchaeum</taxon>
    </lineage>
</organism>
<sequence>MDSKIYIVGGGPAGCLLAGKLAAQGLDVVVFEEHPKIGLPDHCAGLVNYKNFQKFFNPPKNIIKNTVQGAILRYNQCEIWISRRVKEAYVIDRAKLDHYLALKAQEKGAVIKVNQKIVKVEKSSGGFKLISAAGESFKEADAIVNAAGVKGLFSKTLNPASSKYFKVIPAIQYEMHNVKDISKNYVELYFNNELTPGFFSWIIPLNEDSVRVGVGARACELENRLNYFIKKIGFNANRFKASKLDLIKKGLILTGGPVNTTYWSGGILLGDAAGQVKPTTGGGLILSGLCANIAAKILIKAAEAQNFSNSILSEYQTLWRSVIGREIQYMKYVRALLDGLDNIHLNKFFEKIKEDSFISQLILEGDIDFQSKAVKSIIKNPKFIKLIPLTILGLARNTLK</sequence>
<accession>A0AAF0D121</accession>
<evidence type="ECO:0000313" key="2">
    <source>
        <dbReference type="Proteomes" id="UP000186851"/>
    </source>
</evidence>
<evidence type="ECO:0000313" key="1">
    <source>
        <dbReference type="EMBL" id="WEU39681.1"/>
    </source>
</evidence>
<dbReference type="PRINTS" id="PR00420">
    <property type="entry name" value="RNGMNOXGNASE"/>
</dbReference>
<dbReference type="Proteomes" id="UP000186851">
    <property type="component" value="Chromosome"/>
</dbReference>
<dbReference type="KEGG" id="oyw:OdinLCB4_004125"/>
<gene>
    <name evidence="1" type="ORF">OdinLCB4_004125</name>
</gene>
<dbReference type="InterPro" id="IPR036188">
    <property type="entry name" value="FAD/NAD-bd_sf"/>
</dbReference>
<protein>
    <submittedName>
        <fullName evidence="1">NAD(P)/FAD-dependent oxidoreductase</fullName>
    </submittedName>
</protein>
<proteinExistence type="predicted"/>
<dbReference type="PANTHER" id="PTHR42685:SF18">
    <property type="entry name" value="DIGERANYLGERANYLGLYCEROPHOSPHOLIPID REDUCTASE"/>
    <property type="match status" value="1"/>
</dbReference>
<dbReference type="Gene3D" id="3.30.9.10">
    <property type="entry name" value="D-Amino Acid Oxidase, subunit A, domain 2"/>
    <property type="match status" value="1"/>
</dbReference>
<dbReference type="InterPro" id="IPR050407">
    <property type="entry name" value="Geranylgeranyl_reductase"/>
</dbReference>
<dbReference type="Gene3D" id="3.50.50.60">
    <property type="entry name" value="FAD/NAD(P)-binding domain"/>
    <property type="match status" value="1"/>
</dbReference>
<dbReference type="NCBIfam" id="TIGR02032">
    <property type="entry name" value="GG-red-SF"/>
    <property type="match status" value="1"/>
</dbReference>
<dbReference type="AlphaFoldDB" id="A0AAF0D121"/>
<name>A0AAF0D121_ODILC</name>
<dbReference type="SUPFAM" id="SSF51905">
    <property type="entry name" value="FAD/NAD(P)-binding domain"/>
    <property type="match status" value="1"/>
</dbReference>
<reference evidence="1" key="1">
    <citation type="journal article" date="2017" name="Nature">
        <title>Asgard archaea illuminate the origin of eukaryotic cellular complexity.</title>
        <authorList>
            <person name="Zaremba-Niedzwiedzka K."/>
            <person name="Caceres E.F."/>
            <person name="Saw J.H."/>
            <person name="Backstrom D."/>
            <person name="Juzokaite L."/>
            <person name="Vancaester E."/>
            <person name="Seitz K.W."/>
            <person name="Anantharaman K."/>
            <person name="Starnawski P."/>
            <person name="Kjeldsen K.U."/>
            <person name="Scott M.B."/>
            <person name="Nunoura T."/>
            <person name="Banfield J.F."/>
            <person name="Schramm A."/>
            <person name="Baker B.J."/>
            <person name="Spang A."/>
            <person name="Ettema T.J.G."/>
        </authorList>
    </citation>
    <scope>NUCLEOTIDE SEQUENCE</scope>
    <source>
        <strain evidence="1">LCB_4</strain>
    </source>
</reference>
<dbReference type="EMBL" id="CP091871">
    <property type="protein sequence ID" value="WEU39681.1"/>
    <property type="molecule type" value="Genomic_DNA"/>
</dbReference>